<dbReference type="AlphaFoldDB" id="A0A645HZ96"/>
<proteinExistence type="predicted"/>
<evidence type="ECO:0000313" key="1">
    <source>
        <dbReference type="EMBL" id="MPN44371.1"/>
    </source>
</evidence>
<gene>
    <name evidence="1" type="ORF">SDC9_191936</name>
</gene>
<name>A0A645HZ96_9ZZZZ</name>
<reference evidence="1" key="1">
    <citation type="submission" date="2019-08" db="EMBL/GenBank/DDBJ databases">
        <authorList>
            <person name="Kucharzyk K."/>
            <person name="Murdoch R.W."/>
            <person name="Higgins S."/>
            <person name="Loffler F."/>
        </authorList>
    </citation>
    <scope>NUCLEOTIDE SEQUENCE</scope>
</reference>
<comment type="caution">
    <text evidence="1">The sequence shown here is derived from an EMBL/GenBank/DDBJ whole genome shotgun (WGS) entry which is preliminary data.</text>
</comment>
<sequence length="82" mass="9601">MLRAFTLQRHFDLIEIGAAVAQFFGGIDNRLFAIELIAATRRTDHRFDDAQQTMAMAQRIKFFHHFKTLLRVFITAPEHQQL</sequence>
<dbReference type="EMBL" id="VSSQ01103445">
    <property type="protein sequence ID" value="MPN44371.1"/>
    <property type="molecule type" value="Genomic_DNA"/>
</dbReference>
<organism evidence="1">
    <name type="scientific">bioreactor metagenome</name>
    <dbReference type="NCBI Taxonomy" id="1076179"/>
    <lineage>
        <taxon>unclassified sequences</taxon>
        <taxon>metagenomes</taxon>
        <taxon>ecological metagenomes</taxon>
    </lineage>
</organism>
<accession>A0A645HZ96</accession>
<protein>
    <submittedName>
        <fullName evidence="1">Uncharacterized protein</fullName>
    </submittedName>
</protein>